<dbReference type="EMBL" id="DTBE01000070">
    <property type="protein sequence ID" value="HGQ59601.1"/>
    <property type="molecule type" value="Genomic_DNA"/>
</dbReference>
<accession>A0A7J3KFI2</accession>
<dbReference type="InterPro" id="IPR005182">
    <property type="entry name" value="YdbS-like_PH"/>
</dbReference>
<evidence type="ECO:0000256" key="1">
    <source>
        <dbReference type="SAM" id="Phobius"/>
    </source>
</evidence>
<dbReference type="Pfam" id="PF03703">
    <property type="entry name" value="bPH_2"/>
    <property type="match status" value="1"/>
</dbReference>
<proteinExistence type="predicted"/>
<feature type="transmembrane region" description="Helical" evidence="1">
    <location>
        <begin position="40"/>
        <end position="57"/>
    </location>
</feature>
<dbReference type="AlphaFoldDB" id="A0A7J3KFI2"/>
<protein>
    <recommendedName>
        <fullName evidence="2">YdbS-like PH domain-containing protein</fullName>
    </recommendedName>
</protein>
<evidence type="ECO:0000313" key="3">
    <source>
        <dbReference type="EMBL" id="HGQ59601.1"/>
    </source>
</evidence>
<keyword evidence="1" id="KW-0812">Transmembrane</keyword>
<gene>
    <name evidence="3" type="ORF">ENU09_02670</name>
</gene>
<evidence type="ECO:0000259" key="2">
    <source>
        <dbReference type="Pfam" id="PF03703"/>
    </source>
</evidence>
<keyword evidence="1" id="KW-1133">Transmembrane helix</keyword>
<name>A0A7J3KFI2_STAMA</name>
<organism evidence="3">
    <name type="scientific">Staphylothermus marinus</name>
    <dbReference type="NCBI Taxonomy" id="2280"/>
    <lineage>
        <taxon>Archaea</taxon>
        <taxon>Thermoproteota</taxon>
        <taxon>Thermoprotei</taxon>
        <taxon>Desulfurococcales</taxon>
        <taxon>Desulfurococcaceae</taxon>
        <taxon>Staphylothermus</taxon>
    </lineage>
</organism>
<feature type="transmembrane region" description="Helical" evidence="1">
    <location>
        <begin position="15"/>
        <end position="34"/>
    </location>
</feature>
<comment type="caution">
    <text evidence="3">The sequence shown here is derived from an EMBL/GenBank/DDBJ whole genome shotgun (WGS) entry which is preliminary data.</text>
</comment>
<feature type="domain" description="YdbS-like PH" evidence="2">
    <location>
        <begin position="59"/>
        <end position="115"/>
    </location>
</feature>
<sequence length="130" mass="15489">MSVLWSGKPYIKKTIVKAFILYIILGLFFIWIAIYIPQVFIIYTILVWIFIGFYIYWKRAHTYYLMENSVLITRNWIFGKYQREFTFDRIQNVRVQQGLLAKIFNCGSLVLVTTSRLEVVFSRSSYTNAS</sequence>
<reference evidence="3" key="1">
    <citation type="journal article" date="2020" name="mSystems">
        <title>Genome- and Community-Level Interaction Insights into Carbon Utilization and Element Cycling Functions of Hydrothermarchaeota in Hydrothermal Sediment.</title>
        <authorList>
            <person name="Zhou Z."/>
            <person name="Liu Y."/>
            <person name="Xu W."/>
            <person name="Pan J."/>
            <person name="Luo Z.H."/>
            <person name="Li M."/>
        </authorList>
    </citation>
    <scope>NUCLEOTIDE SEQUENCE [LARGE SCALE GENOMIC DNA]</scope>
    <source>
        <strain evidence="3">SpSt-638</strain>
    </source>
</reference>
<keyword evidence="1" id="KW-0472">Membrane</keyword>